<evidence type="ECO:0000313" key="2">
    <source>
        <dbReference type="EMBL" id="KAJ8425624.1"/>
    </source>
</evidence>
<reference evidence="2" key="1">
    <citation type="submission" date="2022-04" db="EMBL/GenBank/DDBJ databases">
        <title>Carnegiea gigantea Genome sequencing and assembly v2.</title>
        <authorList>
            <person name="Copetti D."/>
            <person name="Sanderson M.J."/>
            <person name="Burquez A."/>
            <person name="Wojciechowski M.F."/>
        </authorList>
    </citation>
    <scope>NUCLEOTIDE SEQUENCE</scope>
    <source>
        <strain evidence="2">SGP5-SGP5p</strain>
        <tissue evidence="2">Aerial part</tissue>
    </source>
</reference>
<feature type="compositionally biased region" description="Basic and acidic residues" evidence="1">
    <location>
        <begin position="215"/>
        <end position="224"/>
    </location>
</feature>
<organism evidence="2 3">
    <name type="scientific">Carnegiea gigantea</name>
    <dbReference type="NCBI Taxonomy" id="171969"/>
    <lineage>
        <taxon>Eukaryota</taxon>
        <taxon>Viridiplantae</taxon>
        <taxon>Streptophyta</taxon>
        <taxon>Embryophyta</taxon>
        <taxon>Tracheophyta</taxon>
        <taxon>Spermatophyta</taxon>
        <taxon>Magnoliopsida</taxon>
        <taxon>eudicotyledons</taxon>
        <taxon>Gunneridae</taxon>
        <taxon>Pentapetalae</taxon>
        <taxon>Caryophyllales</taxon>
        <taxon>Cactineae</taxon>
        <taxon>Cactaceae</taxon>
        <taxon>Cactoideae</taxon>
        <taxon>Echinocereeae</taxon>
        <taxon>Carnegiea</taxon>
    </lineage>
</organism>
<accession>A0A9Q1GU66</accession>
<dbReference type="Proteomes" id="UP001153076">
    <property type="component" value="Unassembled WGS sequence"/>
</dbReference>
<dbReference type="PANTHER" id="PTHR34835:SF90">
    <property type="entry name" value="AMINOTRANSFERASE-LIKE PLANT MOBILE DOMAIN-CONTAINING PROTEIN"/>
    <property type="match status" value="1"/>
</dbReference>
<keyword evidence="3" id="KW-1185">Reference proteome</keyword>
<feature type="region of interest" description="Disordered" evidence="1">
    <location>
        <begin position="212"/>
        <end position="233"/>
    </location>
</feature>
<gene>
    <name evidence="2" type="ORF">Cgig2_018409</name>
</gene>
<protein>
    <submittedName>
        <fullName evidence="2">Uncharacterized protein</fullName>
    </submittedName>
</protein>
<feature type="region of interest" description="Disordered" evidence="1">
    <location>
        <begin position="1"/>
        <end position="31"/>
    </location>
</feature>
<dbReference type="AlphaFoldDB" id="A0A9Q1GU66"/>
<dbReference type="EMBL" id="JAKOGI010001436">
    <property type="protein sequence ID" value="KAJ8425624.1"/>
    <property type="molecule type" value="Genomic_DNA"/>
</dbReference>
<evidence type="ECO:0000256" key="1">
    <source>
        <dbReference type="SAM" id="MobiDB-lite"/>
    </source>
</evidence>
<evidence type="ECO:0000313" key="3">
    <source>
        <dbReference type="Proteomes" id="UP001153076"/>
    </source>
</evidence>
<feature type="compositionally biased region" description="Basic and acidic residues" evidence="1">
    <location>
        <begin position="18"/>
        <end position="31"/>
    </location>
</feature>
<sequence length="541" mass="63360">MTNKDQHEGGIQMMNKAQEGHVKPKNDEREMSDKLKIKWQKRRWQLWLVQNFDMCFCSRPLANGRMRVTEHDIHPWPECHSIPKCEKLIDMIQGQIDGGEDFRRNFVIFVWRSQLHDTERVGKCETNGMIELGTIHNEITCVVSRSVESKTSRLCYLDQVVFKPRSLPRQLPTLRAWTNDEIKYRVQQEPITRFGRGYLEDMLDKMSITNEEEQVNEKEHHNQGAEEEGNAKDQTGISNVKELFWDGWTTTDLIITNSRQLAEVITESEEFILRIHRPLKRVRKVAAESVSDALIRDTPKRSKSRMPVLLQGSYESEGFLMQIDTSEKHFPWNVSREEIVAARRSCCVDSQRNSLAAVVQPLKYEKGGNEKRMMYHKAFIIRITICSFSSMVAQLNEAQTEAVDLKQILVKFSKWLVESFDPYFASFMLPGRQRFAHLMFMCLGVPIGGRKIMEITRSSTYKEYDEVHATWVKEWKLHHNAQELTRMLELILAKKDRGESFKRNFIIYLVSYFFSGPKNRNCNKSILKYVKDVNQIAFLDW</sequence>
<name>A0A9Q1GU66_9CARY</name>
<comment type="caution">
    <text evidence="2">The sequence shown here is derived from an EMBL/GenBank/DDBJ whole genome shotgun (WGS) entry which is preliminary data.</text>
</comment>
<dbReference type="PANTHER" id="PTHR34835">
    <property type="entry name" value="OS07G0283600 PROTEIN-RELATED"/>
    <property type="match status" value="1"/>
</dbReference>
<proteinExistence type="predicted"/>